<dbReference type="GO" id="GO:0016020">
    <property type="term" value="C:membrane"/>
    <property type="evidence" value="ECO:0007669"/>
    <property type="project" value="UniProtKB-SubCell"/>
</dbReference>
<gene>
    <name evidence="7" type="ORF">METZ01_LOCUS411179</name>
</gene>
<comment type="subcellular location">
    <subcellularLocation>
        <location evidence="1">Membrane</location>
        <topology evidence="1">Multi-pass membrane protein</topology>
    </subcellularLocation>
</comment>
<evidence type="ECO:0000256" key="5">
    <source>
        <dbReference type="ARBA" id="ARBA00023136"/>
    </source>
</evidence>
<evidence type="ECO:0000256" key="3">
    <source>
        <dbReference type="ARBA" id="ARBA00022692"/>
    </source>
</evidence>
<feature type="transmembrane region" description="Helical" evidence="6">
    <location>
        <begin position="82"/>
        <end position="103"/>
    </location>
</feature>
<evidence type="ECO:0000256" key="2">
    <source>
        <dbReference type="ARBA" id="ARBA00009773"/>
    </source>
</evidence>
<dbReference type="AlphaFoldDB" id="A0A382WJ27"/>
<evidence type="ECO:0000256" key="4">
    <source>
        <dbReference type="ARBA" id="ARBA00022989"/>
    </source>
</evidence>
<keyword evidence="5 6" id="KW-0472">Membrane</keyword>
<name>A0A382WJ27_9ZZZZ</name>
<feature type="transmembrane region" description="Helical" evidence="6">
    <location>
        <begin position="18"/>
        <end position="42"/>
    </location>
</feature>
<comment type="similarity">
    <text evidence="2">Belongs to the autoinducer-2 exporter (AI-2E) (TC 2.A.86) family.</text>
</comment>
<protein>
    <submittedName>
        <fullName evidence="7">Uncharacterized protein</fullName>
    </submittedName>
</protein>
<evidence type="ECO:0000313" key="7">
    <source>
        <dbReference type="EMBL" id="SVD58325.1"/>
    </source>
</evidence>
<feature type="transmembrane region" description="Helical" evidence="6">
    <location>
        <begin position="48"/>
        <end position="70"/>
    </location>
</feature>
<organism evidence="7">
    <name type="scientific">marine metagenome</name>
    <dbReference type="NCBI Taxonomy" id="408172"/>
    <lineage>
        <taxon>unclassified sequences</taxon>
        <taxon>metagenomes</taxon>
        <taxon>ecological metagenomes</taxon>
    </lineage>
</organism>
<evidence type="ECO:0000256" key="1">
    <source>
        <dbReference type="ARBA" id="ARBA00004141"/>
    </source>
</evidence>
<dbReference type="InterPro" id="IPR002549">
    <property type="entry name" value="AI-2E-like"/>
</dbReference>
<keyword evidence="3 6" id="KW-0812">Transmembrane</keyword>
<keyword evidence="4 6" id="KW-1133">Transmembrane helix</keyword>
<proteinExistence type="inferred from homology"/>
<feature type="non-terminal residue" evidence="7">
    <location>
        <position position="202"/>
    </location>
</feature>
<sequence length="202" mass="22523">MNANGDTRPVLTERQRKFLGFVLCCAGALLLGCLIASIVLILNRAFDLFSGVIWSLAISGMLAIMLRPIVTFFDEKIGLGRFASILLLYVLVITSAGSATWFLGGKVIGQLREFVGTAAEWPEKIEDKAKESLPAETWEAISSHFQAFKKYWGELVGSEDNPVAILLPPEQQEVYDNLNVEQRESFRALDEDERVSFFELES</sequence>
<evidence type="ECO:0000256" key="6">
    <source>
        <dbReference type="SAM" id="Phobius"/>
    </source>
</evidence>
<dbReference type="EMBL" id="UINC01159950">
    <property type="protein sequence ID" value="SVD58325.1"/>
    <property type="molecule type" value="Genomic_DNA"/>
</dbReference>
<accession>A0A382WJ27</accession>
<dbReference type="Pfam" id="PF01594">
    <property type="entry name" value="AI-2E_transport"/>
    <property type="match status" value="1"/>
</dbReference>
<reference evidence="7" key="1">
    <citation type="submission" date="2018-05" db="EMBL/GenBank/DDBJ databases">
        <authorList>
            <person name="Lanie J.A."/>
            <person name="Ng W.-L."/>
            <person name="Kazmierczak K.M."/>
            <person name="Andrzejewski T.M."/>
            <person name="Davidsen T.M."/>
            <person name="Wayne K.J."/>
            <person name="Tettelin H."/>
            <person name="Glass J.I."/>
            <person name="Rusch D."/>
            <person name="Podicherti R."/>
            <person name="Tsui H.-C.T."/>
            <person name="Winkler M.E."/>
        </authorList>
    </citation>
    <scope>NUCLEOTIDE SEQUENCE</scope>
</reference>